<evidence type="ECO:0000313" key="2">
    <source>
        <dbReference type="EMBL" id="AEW87266.1"/>
    </source>
</evidence>
<keyword evidence="3" id="KW-1185">Reference proteome</keyword>
<dbReference type="eggNOG" id="ENOG503370S">
    <property type="taxonomic scope" value="Bacteria"/>
</dbReference>
<sequence>MKFNNFLKICLILCLTTLFIQCKKSNNNYEEEQEESYSDENGYSDGTYCAEIDYYYSETGTSSTYTLLVEIENNELTVIHWPNGGWLDDSHFTPPDISSGEASFSSDRGVDYTVKIIGNEGDCSTSSYVTDEDDLIQQKEDDENEEYRKKQLEEEEEKEAEEEKRRQEEEESKE</sequence>
<feature type="compositionally biased region" description="Acidic residues" evidence="1">
    <location>
        <begin position="130"/>
        <end position="145"/>
    </location>
</feature>
<name>G8X9R8_FLACA</name>
<dbReference type="KEGG" id="fco:FCOL_12335"/>
<feature type="compositionally biased region" description="Basic and acidic residues" evidence="1">
    <location>
        <begin position="161"/>
        <end position="174"/>
    </location>
</feature>
<dbReference type="EMBL" id="CP003222">
    <property type="protein sequence ID" value="AEW87266.1"/>
    <property type="molecule type" value="Genomic_DNA"/>
</dbReference>
<protein>
    <submittedName>
        <fullName evidence="2">Uncharacterized protein</fullName>
    </submittedName>
</protein>
<evidence type="ECO:0000313" key="3">
    <source>
        <dbReference type="Proteomes" id="UP000005638"/>
    </source>
</evidence>
<dbReference type="Proteomes" id="UP000005638">
    <property type="component" value="Chromosome"/>
</dbReference>
<dbReference type="STRING" id="1041826.FCOL_12335"/>
<dbReference type="AlphaFoldDB" id="G8X9R8"/>
<proteinExistence type="predicted"/>
<dbReference type="HOGENOM" id="CLU_135580_0_0_10"/>
<dbReference type="RefSeq" id="WP_014166527.1">
    <property type="nucleotide sequence ID" value="NC_016510.2"/>
</dbReference>
<organism evidence="2 3">
    <name type="scientific">Flavobacterium columnare (strain ATCC 49512 / CIP 103533 / TG 44/87)</name>
    <dbReference type="NCBI Taxonomy" id="1041826"/>
    <lineage>
        <taxon>Bacteria</taxon>
        <taxon>Pseudomonadati</taxon>
        <taxon>Bacteroidota</taxon>
        <taxon>Flavobacteriia</taxon>
        <taxon>Flavobacteriales</taxon>
        <taxon>Flavobacteriaceae</taxon>
        <taxon>Flavobacterium</taxon>
    </lineage>
</organism>
<reference evidence="2 3" key="1">
    <citation type="journal article" date="2012" name="J. Bacteriol.">
        <title>Genome Sequence of the Fish Pathogen Flavobacterium columnare ATCC 49512.</title>
        <authorList>
            <person name="Tekedar H.C."/>
            <person name="Karsi A."/>
            <person name="Gillaspy A.F."/>
            <person name="Dyer D.W."/>
            <person name="Benton N.R."/>
            <person name="Zaitshik J."/>
            <person name="Vamenta S."/>
            <person name="Banes M.M."/>
            <person name="Gulsoy N."/>
            <person name="Aboko-Cole M."/>
            <person name="Waldbieser G.C."/>
            <person name="Lawrence M.L."/>
        </authorList>
    </citation>
    <scope>NUCLEOTIDE SEQUENCE [LARGE SCALE GENOMIC DNA]</scope>
    <source>
        <strain evidence="3">ATCC 49512 / CIP 103533 / TG 44/87</strain>
    </source>
</reference>
<accession>G8X9R8</accession>
<gene>
    <name evidence="2" type="ordered locus">FCOL_12335</name>
</gene>
<feature type="region of interest" description="Disordered" evidence="1">
    <location>
        <begin position="121"/>
        <end position="174"/>
    </location>
</feature>
<evidence type="ECO:0000256" key="1">
    <source>
        <dbReference type="SAM" id="MobiDB-lite"/>
    </source>
</evidence>